<evidence type="ECO:0000256" key="1">
    <source>
        <dbReference type="ARBA" id="ARBA00001446"/>
    </source>
</evidence>
<dbReference type="UniPathway" id="UPA00564">
    <property type="reaction ID" value="UER00628"/>
</dbReference>
<feature type="active site" description="Schiff-base intermediate with substrate" evidence="7">
    <location>
        <position position="166"/>
    </location>
</feature>
<dbReference type="GO" id="GO:0042838">
    <property type="term" value="P:D-glucarate catabolic process"/>
    <property type="evidence" value="ECO:0007669"/>
    <property type="project" value="UniProtKB-UniRule"/>
</dbReference>
<evidence type="ECO:0000256" key="2">
    <source>
        <dbReference type="ARBA" id="ARBA00004983"/>
    </source>
</evidence>
<accession>A0A0P1IFX7</accession>
<dbReference type="RefSeq" id="WP_058312671.1">
    <property type="nucleotide sequence ID" value="NZ_CYTW01000005.1"/>
</dbReference>
<dbReference type="AlphaFoldDB" id="A0A0P1IFX7"/>
<dbReference type="HAMAP" id="MF_00694">
    <property type="entry name" value="KDGDH"/>
    <property type="match status" value="1"/>
</dbReference>
<evidence type="ECO:0000256" key="6">
    <source>
        <dbReference type="PIRNR" id="PIRNR001365"/>
    </source>
</evidence>
<feature type="binding site" evidence="8">
    <location>
        <position position="54"/>
    </location>
    <ligand>
        <name>pyruvate</name>
        <dbReference type="ChEBI" id="CHEBI:15361"/>
    </ligand>
</feature>
<evidence type="ECO:0000313" key="9">
    <source>
        <dbReference type="EMBL" id="CUK10822.1"/>
    </source>
</evidence>
<dbReference type="GO" id="GO:0047448">
    <property type="term" value="F:5-dehydro-4-deoxyglucarate dehydratase activity"/>
    <property type="evidence" value="ECO:0007669"/>
    <property type="project" value="UniProtKB-UniRule"/>
</dbReference>
<dbReference type="InterPro" id="IPR017655">
    <property type="entry name" value="Dehydro-deoxyglucarate_dehyd"/>
</dbReference>
<evidence type="ECO:0000256" key="7">
    <source>
        <dbReference type="PIRSR" id="PIRSR001365-1"/>
    </source>
</evidence>
<proteinExistence type="inferred from homology"/>
<name>A0A0P1IFX7_9RHOB</name>
<dbReference type="PANTHER" id="PTHR12128:SF19">
    <property type="entry name" value="5-DEHYDRO-4-DEOXYGLUCARATE DEHYDRATASE 2-RELATED"/>
    <property type="match status" value="1"/>
</dbReference>
<dbReference type="InterPro" id="IPR002220">
    <property type="entry name" value="DapA-like"/>
</dbReference>
<evidence type="ECO:0000256" key="3">
    <source>
        <dbReference type="ARBA" id="ARBA00007592"/>
    </source>
</evidence>
<dbReference type="CDD" id="cd00951">
    <property type="entry name" value="KDGDH"/>
    <property type="match status" value="1"/>
</dbReference>
<evidence type="ECO:0000256" key="8">
    <source>
        <dbReference type="PIRSR" id="PIRSR001365-2"/>
    </source>
</evidence>
<dbReference type="SMART" id="SM01130">
    <property type="entry name" value="DHDPS"/>
    <property type="match status" value="1"/>
</dbReference>
<dbReference type="STRING" id="1715693.PH7735_03500"/>
<dbReference type="EC" id="4.2.1.41" evidence="5"/>
<evidence type="ECO:0000313" key="10">
    <source>
        <dbReference type="Proteomes" id="UP000051870"/>
    </source>
</evidence>
<dbReference type="PIRSF" id="PIRSF001365">
    <property type="entry name" value="DHDPS"/>
    <property type="match status" value="1"/>
</dbReference>
<dbReference type="EMBL" id="CYTW01000005">
    <property type="protein sequence ID" value="CUK10822.1"/>
    <property type="molecule type" value="Genomic_DNA"/>
</dbReference>
<gene>
    <name evidence="9" type="primary">dapA_2</name>
    <name evidence="9" type="ORF">PH7735_03500</name>
</gene>
<sequence>MTPQDLKEKVGSGLLSFPVTHFDSALEFDTKAYQEHVSWLSQYDAAALFAAGGTGELFSLTPQEIREVVQAAKDAAGDTPIISGCGYGTKMAIDIARDVESAGADGILLLPHYLIGASQQGLFEHIKAVCDSVSIGVIIYNRANSVANADSVARLAEACPNLIGFKDGTGDINLVRKIVSKCGDRLTYVGGMPTHEVFAEAYDAIGVTTYSSAVFNFVPELALSFYDAMRAKDHATLNTLLDEFYYPFLEIRDRVPGYAVSAIKGGLAAAGRPSGPVRPPLTNLTEDEIAALAAIIKGCTW</sequence>
<dbReference type="Proteomes" id="UP000051870">
    <property type="component" value="Unassembled WGS sequence"/>
</dbReference>
<organism evidence="9 10">
    <name type="scientific">Shimia thalassica</name>
    <dbReference type="NCBI Taxonomy" id="1715693"/>
    <lineage>
        <taxon>Bacteria</taxon>
        <taxon>Pseudomonadati</taxon>
        <taxon>Pseudomonadota</taxon>
        <taxon>Alphaproteobacteria</taxon>
        <taxon>Rhodobacterales</taxon>
        <taxon>Roseobacteraceae</taxon>
    </lineage>
</organism>
<dbReference type="NCBIfam" id="NF002958">
    <property type="entry name" value="PRK03620.1"/>
    <property type="match status" value="1"/>
</dbReference>
<dbReference type="NCBIfam" id="TIGR03249">
    <property type="entry name" value="KdgD"/>
    <property type="match status" value="1"/>
</dbReference>
<dbReference type="PANTHER" id="PTHR12128">
    <property type="entry name" value="DIHYDRODIPICOLINATE SYNTHASE"/>
    <property type="match status" value="1"/>
</dbReference>
<comment type="catalytic activity">
    <reaction evidence="1 5">
        <text>5-dehydro-4-deoxy-D-glucarate + H(+) = 2,5-dioxopentanoate + CO2 + H2O</text>
        <dbReference type="Rhea" id="RHEA:24608"/>
        <dbReference type="ChEBI" id="CHEBI:15377"/>
        <dbReference type="ChEBI" id="CHEBI:15378"/>
        <dbReference type="ChEBI" id="CHEBI:16526"/>
        <dbReference type="ChEBI" id="CHEBI:42819"/>
        <dbReference type="ChEBI" id="CHEBI:58136"/>
        <dbReference type="EC" id="4.2.1.41"/>
    </reaction>
</comment>
<dbReference type="Gene3D" id="3.20.20.70">
    <property type="entry name" value="Aldolase class I"/>
    <property type="match status" value="1"/>
</dbReference>
<evidence type="ECO:0000256" key="5">
    <source>
        <dbReference type="HAMAP-Rule" id="MF_00694"/>
    </source>
</evidence>
<dbReference type="Pfam" id="PF00701">
    <property type="entry name" value="DHDPS"/>
    <property type="match status" value="1"/>
</dbReference>
<reference evidence="10" key="1">
    <citation type="submission" date="2015-09" db="EMBL/GenBank/DDBJ databases">
        <authorList>
            <person name="Rodrigo-Torres Lidia"/>
            <person name="Arahal R.David."/>
        </authorList>
    </citation>
    <scope>NUCLEOTIDE SEQUENCE [LARGE SCALE GENOMIC DNA]</scope>
    <source>
        <strain evidence="10">CECT 7735</strain>
    </source>
</reference>
<feature type="active site" description="Proton donor/acceptor" evidence="7">
    <location>
        <position position="140"/>
    </location>
</feature>
<keyword evidence="4 5" id="KW-0456">Lyase</keyword>
<dbReference type="GeneID" id="83882477"/>
<dbReference type="GO" id="GO:0008840">
    <property type="term" value="F:4-hydroxy-tetrahydrodipicolinate synthase activity"/>
    <property type="evidence" value="ECO:0007669"/>
    <property type="project" value="TreeGrafter"/>
</dbReference>
<comment type="similarity">
    <text evidence="3 5 6">Belongs to the DapA family.</text>
</comment>
<protein>
    <recommendedName>
        <fullName evidence="5">Probable 5-dehydro-4-deoxyglucarate dehydratase</fullName>
        <ecNumber evidence="5">4.2.1.41</ecNumber>
    </recommendedName>
    <alternativeName>
        <fullName evidence="5">5-keto-4-deoxy-glucarate dehydratase</fullName>
        <shortName evidence="5">KDGDH</shortName>
    </alternativeName>
</protein>
<dbReference type="SUPFAM" id="SSF51569">
    <property type="entry name" value="Aldolase"/>
    <property type="match status" value="1"/>
</dbReference>
<dbReference type="InterPro" id="IPR013785">
    <property type="entry name" value="Aldolase_TIM"/>
</dbReference>
<evidence type="ECO:0000256" key="4">
    <source>
        <dbReference type="ARBA" id="ARBA00023239"/>
    </source>
</evidence>
<comment type="pathway">
    <text evidence="2 5">Carbohydrate acid metabolism; D-glucarate degradation; 2,5-dioxopentanoate from D-glucarate: step 2/2.</text>
</comment>
<keyword evidence="10" id="KW-1185">Reference proteome</keyword>